<dbReference type="InterPro" id="IPR030922">
    <property type="entry name" value="LptF"/>
</dbReference>
<dbReference type="AlphaFoldDB" id="A0A4R1BQI8"/>
<dbReference type="EMBL" id="SJZB01000007">
    <property type="protein sequence ID" value="TCJ19526.1"/>
    <property type="molecule type" value="Genomic_DNA"/>
</dbReference>
<feature type="transmembrane region" description="Helical" evidence="9">
    <location>
        <begin position="97"/>
        <end position="121"/>
    </location>
</feature>
<proteinExistence type="predicted"/>
<evidence type="ECO:0000256" key="2">
    <source>
        <dbReference type="ARBA" id="ARBA00014213"/>
    </source>
</evidence>
<dbReference type="PANTHER" id="PTHR33529:SF7">
    <property type="entry name" value="LIPOPOLYSACCHARIDE EXPORT SYSTEM PERMEASE PROTEIN LPTF"/>
    <property type="match status" value="1"/>
</dbReference>
<comment type="subcellular location">
    <subcellularLocation>
        <location evidence="1">Cell inner membrane</location>
        <topology evidence="1">Multi-pass membrane protein</topology>
    </subcellularLocation>
</comment>
<dbReference type="RefSeq" id="WP_131444522.1">
    <property type="nucleotide sequence ID" value="NZ_SJZB01000007.1"/>
</dbReference>
<organism evidence="10 11">
    <name type="scientific">Parasulfuritortus cantonensis</name>
    <dbReference type="NCBI Taxonomy" id="2528202"/>
    <lineage>
        <taxon>Bacteria</taxon>
        <taxon>Pseudomonadati</taxon>
        <taxon>Pseudomonadota</taxon>
        <taxon>Betaproteobacteria</taxon>
        <taxon>Nitrosomonadales</taxon>
        <taxon>Thiobacillaceae</taxon>
        <taxon>Parasulfuritortus</taxon>
    </lineage>
</organism>
<evidence type="ECO:0000256" key="6">
    <source>
        <dbReference type="ARBA" id="ARBA00022692"/>
    </source>
</evidence>
<dbReference type="PANTHER" id="PTHR33529">
    <property type="entry name" value="SLR0882 PROTEIN-RELATED"/>
    <property type="match status" value="1"/>
</dbReference>
<feature type="transmembrane region" description="Helical" evidence="9">
    <location>
        <begin position="301"/>
        <end position="321"/>
    </location>
</feature>
<dbReference type="Proteomes" id="UP000295443">
    <property type="component" value="Unassembled WGS sequence"/>
</dbReference>
<evidence type="ECO:0000256" key="8">
    <source>
        <dbReference type="ARBA" id="ARBA00023136"/>
    </source>
</evidence>
<dbReference type="GO" id="GO:0055085">
    <property type="term" value="P:transmembrane transport"/>
    <property type="evidence" value="ECO:0007669"/>
    <property type="project" value="InterPro"/>
</dbReference>
<name>A0A4R1BQI8_9PROT</name>
<gene>
    <name evidence="10" type="primary">lptF</name>
    <name evidence="10" type="ORF">EZJ19_01425</name>
</gene>
<evidence type="ECO:0000313" key="11">
    <source>
        <dbReference type="Proteomes" id="UP000295443"/>
    </source>
</evidence>
<evidence type="ECO:0000313" key="10">
    <source>
        <dbReference type="EMBL" id="TCJ19526.1"/>
    </source>
</evidence>
<keyword evidence="11" id="KW-1185">Reference proteome</keyword>
<evidence type="ECO:0000256" key="4">
    <source>
        <dbReference type="ARBA" id="ARBA00022475"/>
    </source>
</evidence>
<accession>A0A4R1BQI8</accession>
<evidence type="ECO:0000256" key="9">
    <source>
        <dbReference type="SAM" id="Phobius"/>
    </source>
</evidence>
<feature type="transmembrane region" description="Helical" evidence="9">
    <location>
        <begin position="327"/>
        <end position="349"/>
    </location>
</feature>
<dbReference type="Pfam" id="PF03739">
    <property type="entry name" value="LptF_LptG"/>
    <property type="match status" value="1"/>
</dbReference>
<dbReference type="GO" id="GO:0043190">
    <property type="term" value="C:ATP-binding cassette (ABC) transporter complex"/>
    <property type="evidence" value="ECO:0007669"/>
    <property type="project" value="InterPro"/>
</dbReference>
<dbReference type="GO" id="GO:0015920">
    <property type="term" value="P:lipopolysaccharide transport"/>
    <property type="evidence" value="ECO:0007669"/>
    <property type="project" value="TreeGrafter"/>
</dbReference>
<protein>
    <recommendedName>
        <fullName evidence="2">Lipopolysaccharide export system permease protein LptF</fullName>
    </recommendedName>
</protein>
<sequence length="360" mass="39661">MRLYQRALLREMTATSGIALGVVSAIMLVILSVRILGTAALGEIGVSAVLPFITFGYLRFLHILLALALFIGVLLTFSRYWQDSEMVIWSGAGLSPLAWIPSVLRLSVPITLIIGTLSLALNPWLAQQRTEYENYLTVKKDEAADLTPGLFAETQRGTRVYFVESLKERGPDVRNIFIQSEDQGRTGIVVANQGSVQQMPNGDRFLVLDTGRRYEGIPGQADYRVADFLHYGFRLDPAKVKTKTAPPRERDTAYLLANPSPGNQAELAWRIGTPISALMLSLFAVPISFINPRAGRSLNILLAILLFTLYINVVSLSQSWVSHGSLGAGASLALVHGMALALLVASYWWRYGRALTRGRR</sequence>
<comment type="caution">
    <text evidence="10">The sequence shown here is derived from an EMBL/GenBank/DDBJ whole genome shotgun (WGS) entry which is preliminary data.</text>
</comment>
<evidence type="ECO:0000256" key="5">
    <source>
        <dbReference type="ARBA" id="ARBA00022519"/>
    </source>
</evidence>
<evidence type="ECO:0000256" key="3">
    <source>
        <dbReference type="ARBA" id="ARBA00022448"/>
    </source>
</evidence>
<dbReference type="NCBIfam" id="TIGR04407">
    <property type="entry name" value="LptF_YjgP"/>
    <property type="match status" value="1"/>
</dbReference>
<keyword evidence="5" id="KW-0997">Cell inner membrane</keyword>
<keyword evidence="8 9" id="KW-0472">Membrane</keyword>
<keyword evidence="6 9" id="KW-0812">Transmembrane</keyword>
<keyword evidence="7 9" id="KW-1133">Transmembrane helix</keyword>
<evidence type="ECO:0000256" key="7">
    <source>
        <dbReference type="ARBA" id="ARBA00022989"/>
    </source>
</evidence>
<keyword evidence="4" id="KW-1003">Cell membrane</keyword>
<reference evidence="10 11" key="1">
    <citation type="submission" date="2019-03" db="EMBL/GenBank/DDBJ databases">
        <title>Genome sequence of Thiobacillaceae bacterium LSR1, a sulfur-oxidizing bacterium isolated from freshwater sediment.</title>
        <authorList>
            <person name="Li S."/>
        </authorList>
    </citation>
    <scope>NUCLEOTIDE SEQUENCE [LARGE SCALE GENOMIC DNA]</scope>
    <source>
        <strain evidence="10 11">LSR1</strain>
    </source>
</reference>
<keyword evidence="3" id="KW-0813">Transport</keyword>
<feature type="transmembrane region" description="Helical" evidence="9">
    <location>
        <begin position="57"/>
        <end position="77"/>
    </location>
</feature>
<evidence type="ECO:0000256" key="1">
    <source>
        <dbReference type="ARBA" id="ARBA00004429"/>
    </source>
</evidence>
<feature type="transmembrane region" description="Helical" evidence="9">
    <location>
        <begin position="12"/>
        <end position="37"/>
    </location>
</feature>
<dbReference type="OrthoDB" id="9778062at2"/>
<dbReference type="InterPro" id="IPR005495">
    <property type="entry name" value="LptG/LptF_permease"/>
</dbReference>